<dbReference type="PANTHER" id="PTHR22953:SF153">
    <property type="entry name" value="PURPLE ACID PHOSPHATASE"/>
    <property type="match status" value="1"/>
</dbReference>
<dbReference type="InterPro" id="IPR004843">
    <property type="entry name" value="Calcineurin-like_PHP"/>
</dbReference>
<dbReference type="InterPro" id="IPR006311">
    <property type="entry name" value="TAT_signal"/>
</dbReference>
<proteinExistence type="predicted"/>
<keyword evidence="1" id="KW-0732">Signal</keyword>
<protein>
    <submittedName>
        <fullName evidence="3">Metallophosphoesterase</fullName>
    </submittedName>
</protein>
<dbReference type="InterPro" id="IPR029052">
    <property type="entry name" value="Metallo-depent_PP-like"/>
</dbReference>
<dbReference type="OrthoDB" id="651281at2"/>
<dbReference type="EMBL" id="PVWK01000058">
    <property type="protein sequence ID" value="PSB29807.1"/>
    <property type="molecule type" value="Genomic_DNA"/>
</dbReference>
<evidence type="ECO:0000313" key="4">
    <source>
        <dbReference type="Proteomes" id="UP000239576"/>
    </source>
</evidence>
<dbReference type="Gene3D" id="3.60.21.10">
    <property type="match status" value="1"/>
</dbReference>
<comment type="caution">
    <text evidence="3">The sequence shown here is derived from an EMBL/GenBank/DDBJ whole genome shotgun (WGS) entry which is preliminary data.</text>
</comment>
<dbReference type="InterPro" id="IPR039331">
    <property type="entry name" value="PAPs-like"/>
</dbReference>
<reference evidence="4" key="1">
    <citation type="submission" date="2018-02" db="EMBL/GenBank/DDBJ databases">
        <authorList>
            <person name="Moore K."/>
            <person name="Momper L."/>
        </authorList>
    </citation>
    <scope>NUCLEOTIDE SEQUENCE [LARGE SCALE GENOMIC DNA]</scope>
    <source>
        <strain evidence="4">ULC18</strain>
    </source>
</reference>
<evidence type="ECO:0000259" key="2">
    <source>
        <dbReference type="Pfam" id="PF00149"/>
    </source>
</evidence>
<gene>
    <name evidence="3" type="ORF">C7B82_10510</name>
</gene>
<dbReference type="RefSeq" id="WP_106256279.1">
    <property type="nucleotide sequence ID" value="NZ_CAWNSW010000042.1"/>
</dbReference>
<dbReference type="Proteomes" id="UP000239576">
    <property type="component" value="Unassembled WGS sequence"/>
</dbReference>
<accession>A0A2T1EAN6</accession>
<evidence type="ECO:0000256" key="1">
    <source>
        <dbReference type="ARBA" id="ARBA00022729"/>
    </source>
</evidence>
<dbReference type="Pfam" id="PF00149">
    <property type="entry name" value="Metallophos"/>
    <property type="match status" value="1"/>
</dbReference>
<organism evidence="3 4">
    <name type="scientific">Stenomitos frigidus ULC18</name>
    <dbReference type="NCBI Taxonomy" id="2107698"/>
    <lineage>
        <taxon>Bacteria</taxon>
        <taxon>Bacillati</taxon>
        <taxon>Cyanobacteriota</taxon>
        <taxon>Cyanophyceae</taxon>
        <taxon>Leptolyngbyales</taxon>
        <taxon>Leptolyngbyaceae</taxon>
        <taxon>Stenomitos</taxon>
    </lineage>
</organism>
<sequence length="394" mass="42183">MSLSRRQFLVLGGVVGGVGVATLVHQVLTGGATNRPLATPAASSSSPVAAASGQTVVAANTAIAPKGLFAPVRGDVRIAVISDLNSAYGSTDYEAEVHKAIALIPDWEPDVVLGGGDMVAGQSPSLGREQIQAMWDGFERHIGAPLRKTGVPFGFTIGNHDASGALSVGGKFLFNHDRELTAAYWNAPGHNPNLQFVDRAGFPFYYTFQHKGIFYLVWDASTSRIPPEQIAWAEKSLASSIAQSAKMRFVIGHLPLYAVAVGRDELGEIIAGADKLQAMLEKYDVHTYVSGHDHAYYPAHSGKLELLHTSALGAGPRPLLNSKLPPFKTLTVIDVDWGTASTRYTTYNMTTLQVVDHKTLPRLIVGPTGRVLRLDIQESDLTAAERSLTFTPSS</sequence>
<keyword evidence="4" id="KW-1185">Reference proteome</keyword>
<dbReference type="GO" id="GO:0003993">
    <property type="term" value="F:acid phosphatase activity"/>
    <property type="evidence" value="ECO:0007669"/>
    <property type="project" value="InterPro"/>
</dbReference>
<dbReference type="AlphaFoldDB" id="A0A2T1EAN6"/>
<dbReference type="PROSITE" id="PS51318">
    <property type="entry name" value="TAT"/>
    <property type="match status" value="1"/>
</dbReference>
<evidence type="ECO:0000313" key="3">
    <source>
        <dbReference type="EMBL" id="PSB29807.1"/>
    </source>
</evidence>
<name>A0A2T1EAN6_9CYAN</name>
<feature type="domain" description="Calcineurin-like phosphoesterase" evidence="2">
    <location>
        <begin position="77"/>
        <end position="296"/>
    </location>
</feature>
<reference evidence="3 4" key="2">
    <citation type="submission" date="2018-03" db="EMBL/GenBank/DDBJ databases">
        <title>The ancient ancestry and fast evolution of plastids.</title>
        <authorList>
            <person name="Moore K.R."/>
            <person name="Magnabosco C."/>
            <person name="Momper L."/>
            <person name="Gold D.A."/>
            <person name="Bosak T."/>
            <person name="Fournier G.P."/>
        </authorList>
    </citation>
    <scope>NUCLEOTIDE SEQUENCE [LARGE SCALE GENOMIC DNA]</scope>
    <source>
        <strain evidence="3 4">ULC18</strain>
    </source>
</reference>
<dbReference type="SUPFAM" id="SSF56300">
    <property type="entry name" value="Metallo-dependent phosphatases"/>
    <property type="match status" value="1"/>
</dbReference>
<dbReference type="PANTHER" id="PTHR22953">
    <property type="entry name" value="ACID PHOSPHATASE RELATED"/>
    <property type="match status" value="1"/>
</dbReference>